<gene>
    <name evidence="1" type="ORF">RchiOBHm_Chr2g0167671</name>
</gene>
<dbReference type="AlphaFoldDB" id="A0A2P6S4D3"/>
<dbReference type="Gramene" id="PRQ53543">
    <property type="protein sequence ID" value="PRQ53543"/>
    <property type="gene ID" value="RchiOBHm_Chr2g0167671"/>
</dbReference>
<dbReference type="Proteomes" id="UP000238479">
    <property type="component" value="Chromosome 2"/>
</dbReference>
<evidence type="ECO:0000313" key="2">
    <source>
        <dbReference type="Proteomes" id="UP000238479"/>
    </source>
</evidence>
<keyword evidence="2" id="KW-1185">Reference proteome</keyword>
<accession>A0A2P6S4D3</accession>
<protein>
    <submittedName>
        <fullName evidence="1">Uncharacterized protein</fullName>
    </submittedName>
</protein>
<name>A0A2P6S4D3_ROSCH</name>
<sequence length="95" mass="10777">MLTSKGWKLKAFDQLVGSISLEKCNFICGYFFHFCICGNHVLYVNFRDGNQLIAIFILCSFCKHRSFHLAFGSISLGFSVYSIAAAQNVQQIRKN</sequence>
<proteinExistence type="predicted"/>
<dbReference type="EMBL" id="PDCK01000040">
    <property type="protein sequence ID" value="PRQ53543.1"/>
    <property type="molecule type" value="Genomic_DNA"/>
</dbReference>
<reference evidence="1 2" key="1">
    <citation type="journal article" date="2018" name="Nat. Genet.">
        <title>The Rosa genome provides new insights in the design of modern roses.</title>
        <authorList>
            <person name="Bendahmane M."/>
        </authorList>
    </citation>
    <scope>NUCLEOTIDE SEQUENCE [LARGE SCALE GENOMIC DNA]</scope>
    <source>
        <strain evidence="2">cv. Old Blush</strain>
    </source>
</reference>
<organism evidence="1 2">
    <name type="scientific">Rosa chinensis</name>
    <name type="common">China rose</name>
    <dbReference type="NCBI Taxonomy" id="74649"/>
    <lineage>
        <taxon>Eukaryota</taxon>
        <taxon>Viridiplantae</taxon>
        <taxon>Streptophyta</taxon>
        <taxon>Embryophyta</taxon>
        <taxon>Tracheophyta</taxon>
        <taxon>Spermatophyta</taxon>
        <taxon>Magnoliopsida</taxon>
        <taxon>eudicotyledons</taxon>
        <taxon>Gunneridae</taxon>
        <taxon>Pentapetalae</taxon>
        <taxon>rosids</taxon>
        <taxon>fabids</taxon>
        <taxon>Rosales</taxon>
        <taxon>Rosaceae</taxon>
        <taxon>Rosoideae</taxon>
        <taxon>Rosoideae incertae sedis</taxon>
        <taxon>Rosa</taxon>
    </lineage>
</organism>
<evidence type="ECO:0000313" key="1">
    <source>
        <dbReference type="EMBL" id="PRQ53543.1"/>
    </source>
</evidence>
<comment type="caution">
    <text evidence="1">The sequence shown here is derived from an EMBL/GenBank/DDBJ whole genome shotgun (WGS) entry which is preliminary data.</text>
</comment>